<evidence type="ECO:0000313" key="3">
    <source>
        <dbReference type="Proteomes" id="UP000093080"/>
    </source>
</evidence>
<reference evidence="2 3" key="1">
    <citation type="submission" date="2016-06" db="EMBL/GenBank/DDBJ databases">
        <title>Respiratory ammonification of nitrate coupled to the oxidation of elemental sulfur in deep-sea autotrophic thermophilic bacteria.</title>
        <authorList>
            <person name="Slobodkina G.B."/>
            <person name="Mardanov A.V."/>
            <person name="Ravin N.V."/>
            <person name="Frolova A.A."/>
            <person name="Viryasiv M.B."/>
            <person name="Chernyh N.A."/>
            <person name="Bonch-Osmolovskaya E.A."/>
            <person name="Slobodkin A.I."/>
        </authorList>
    </citation>
    <scope>NUCLEOTIDE SEQUENCE [LARGE SCALE GENOMIC DNA]</scope>
    <source>
        <strain evidence="2 3">S69</strain>
    </source>
</reference>
<proteinExistence type="predicted"/>
<protein>
    <submittedName>
        <fullName evidence="2">Methyltransferase, FkbM family</fullName>
    </submittedName>
</protein>
<keyword evidence="2" id="KW-0489">Methyltransferase</keyword>
<organism evidence="2 3">
    <name type="scientific">Dissulfuribacter thermophilus</name>
    <dbReference type="NCBI Taxonomy" id="1156395"/>
    <lineage>
        <taxon>Bacteria</taxon>
        <taxon>Pseudomonadati</taxon>
        <taxon>Thermodesulfobacteriota</taxon>
        <taxon>Dissulfuribacteria</taxon>
        <taxon>Dissulfuribacterales</taxon>
        <taxon>Dissulfuribacteraceae</taxon>
        <taxon>Dissulfuribacter</taxon>
    </lineage>
</organism>
<dbReference type="GO" id="GO:0008168">
    <property type="term" value="F:methyltransferase activity"/>
    <property type="evidence" value="ECO:0007669"/>
    <property type="project" value="UniProtKB-KW"/>
</dbReference>
<dbReference type="SUPFAM" id="SSF53335">
    <property type="entry name" value="S-adenosyl-L-methionine-dependent methyltransferases"/>
    <property type="match status" value="1"/>
</dbReference>
<feature type="domain" description="Methyltransferase FkbM" evidence="1">
    <location>
        <begin position="50"/>
        <end position="194"/>
    </location>
</feature>
<dbReference type="RefSeq" id="WP_067616597.1">
    <property type="nucleotide sequence ID" value="NZ_MAGO01000003.1"/>
</dbReference>
<evidence type="ECO:0000259" key="1">
    <source>
        <dbReference type="Pfam" id="PF05050"/>
    </source>
</evidence>
<keyword evidence="2" id="KW-0808">Transferase</keyword>
<dbReference type="STRING" id="1156395.DBT_0804"/>
<dbReference type="Gene3D" id="3.40.50.150">
    <property type="entry name" value="Vaccinia Virus protein VP39"/>
    <property type="match status" value="1"/>
</dbReference>
<dbReference type="AlphaFoldDB" id="A0A1B9F7G0"/>
<name>A0A1B9F7G0_9BACT</name>
<accession>A0A1B9F7G0</accession>
<sequence length="250" mass="28788">MKFFNCKLKKLYAKYLKRDYKKKAYYEYIKAVGEKLRTNYPLQRNSLVVDVGGYPGDFTEAIIKKFDCWVEVFEPIEQYAENIRRRFHDNKKVKVIQAGLGGTEKKTSISTMGSASSLFLLKPHNSVEHIKILSIIDYLKSINRPEIDLMKINIEGGEYELFNALLNYPDLICKIRFLQIQFHDFISDAQKMKSNICQWPFKSVPEMASKSVPPLVVELVPILQMIGGRYHDIKGGIHGHKGNVSSGHEH</sequence>
<keyword evidence="3" id="KW-1185">Reference proteome</keyword>
<dbReference type="EMBL" id="MAGO01000003">
    <property type="protein sequence ID" value="OCC15879.1"/>
    <property type="molecule type" value="Genomic_DNA"/>
</dbReference>
<dbReference type="OrthoDB" id="4104638at2"/>
<gene>
    <name evidence="2" type="ORF">DBT_0804</name>
</gene>
<dbReference type="Proteomes" id="UP000093080">
    <property type="component" value="Unassembled WGS sequence"/>
</dbReference>
<dbReference type="NCBIfam" id="TIGR01444">
    <property type="entry name" value="fkbM_fam"/>
    <property type="match status" value="1"/>
</dbReference>
<dbReference type="InterPro" id="IPR029063">
    <property type="entry name" value="SAM-dependent_MTases_sf"/>
</dbReference>
<dbReference type="Pfam" id="PF05050">
    <property type="entry name" value="Methyltransf_21"/>
    <property type="match status" value="1"/>
</dbReference>
<comment type="caution">
    <text evidence="2">The sequence shown here is derived from an EMBL/GenBank/DDBJ whole genome shotgun (WGS) entry which is preliminary data.</text>
</comment>
<evidence type="ECO:0000313" key="2">
    <source>
        <dbReference type="EMBL" id="OCC15879.1"/>
    </source>
</evidence>
<dbReference type="GO" id="GO:0032259">
    <property type="term" value="P:methylation"/>
    <property type="evidence" value="ECO:0007669"/>
    <property type="project" value="UniProtKB-KW"/>
</dbReference>
<dbReference type="InterPro" id="IPR006342">
    <property type="entry name" value="FkbM_mtfrase"/>
</dbReference>